<dbReference type="Proteomes" id="UP001307889">
    <property type="component" value="Chromosome 7"/>
</dbReference>
<name>A0ABN7AY08_9HEMI</name>
<feature type="compositionally biased region" description="Basic and acidic residues" evidence="1">
    <location>
        <begin position="38"/>
        <end position="54"/>
    </location>
</feature>
<evidence type="ECO:0000256" key="1">
    <source>
        <dbReference type="SAM" id="MobiDB-lite"/>
    </source>
</evidence>
<keyword evidence="3" id="KW-1185">Reference proteome</keyword>
<proteinExistence type="predicted"/>
<accession>A0ABN7AY08</accession>
<organism evidence="2 3">
    <name type="scientific">Nesidiocoris tenuis</name>
    <dbReference type="NCBI Taxonomy" id="355587"/>
    <lineage>
        <taxon>Eukaryota</taxon>
        <taxon>Metazoa</taxon>
        <taxon>Ecdysozoa</taxon>
        <taxon>Arthropoda</taxon>
        <taxon>Hexapoda</taxon>
        <taxon>Insecta</taxon>
        <taxon>Pterygota</taxon>
        <taxon>Neoptera</taxon>
        <taxon>Paraneoptera</taxon>
        <taxon>Hemiptera</taxon>
        <taxon>Heteroptera</taxon>
        <taxon>Panheteroptera</taxon>
        <taxon>Cimicomorpha</taxon>
        <taxon>Miridae</taxon>
        <taxon>Dicyphina</taxon>
        <taxon>Nesidiocoris</taxon>
    </lineage>
</organism>
<protein>
    <submittedName>
        <fullName evidence="2">Uncharacterized protein</fullName>
    </submittedName>
</protein>
<evidence type="ECO:0000313" key="3">
    <source>
        <dbReference type="Proteomes" id="UP001307889"/>
    </source>
</evidence>
<feature type="region of interest" description="Disordered" evidence="1">
    <location>
        <begin position="1"/>
        <end position="69"/>
    </location>
</feature>
<evidence type="ECO:0000313" key="2">
    <source>
        <dbReference type="EMBL" id="BES96424.1"/>
    </source>
</evidence>
<gene>
    <name evidence="2" type="ORF">NTJ_09235</name>
</gene>
<reference evidence="2 3" key="1">
    <citation type="submission" date="2023-09" db="EMBL/GenBank/DDBJ databases">
        <title>Nesidiocoris tenuis whole genome shotgun sequence.</title>
        <authorList>
            <person name="Shibata T."/>
            <person name="Shimoda M."/>
            <person name="Kobayashi T."/>
            <person name="Uehara T."/>
        </authorList>
    </citation>
    <scope>NUCLEOTIDE SEQUENCE [LARGE SCALE GENOMIC DNA]</scope>
    <source>
        <strain evidence="2 3">Japan</strain>
    </source>
</reference>
<dbReference type="EMBL" id="AP028915">
    <property type="protein sequence ID" value="BES96424.1"/>
    <property type="molecule type" value="Genomic_DNA"/>
</dbReference>
<sequence>MTCESRVKSGGAGGLEISPFGHNGPRRSHPLQLAGRLKWQEREAGKAEAPERRLGLSTPSRGVGGEALT</sequence>